<dbReference type="RefSeq" id="WP_137630070.1">
    <property type="nucleotide sequence ID" value="NZ_BJDO01000003.1"/>
</dbReference>
<dbReference type="EMBL" id="JBHSSA010000031">
    <property type="protein sequence ID" value="MFC6253560.1"/>
    <property type="molecule type" value="Genomic_DNA"/>
</dbReference>
<comment type="similarity">
    <text evidence="1">Belongs to the RelB/DinJ antitoxin family.</text>
</comment>
<dbReference type="InterPro" id="IPR013321">
    <property type="entry name" value="Arc_rbn_hlx_hlx"/>
</dbReference>
<keyword evidence="4" id="KW-1185">Reference proteome</keyword>
<name>A0ABW1T8K2_9LACO</name>
<dbReference type="Gene3D" id="1.10.1220.10">
    <property type="entry name" value="Met repressor-like"/>
    <property type="match status" value="1"/>
</dbReference>
<dbReference type="Proteomes" id="UP001596190">
    <property type="component" value="Unassembled WGS sequence"/>
</dbReference>
<organism evidence="3 4">
    <name type="scientific">Secundilactobacillus hailunensis</name>
    <dbReference type="NCBI Taxonomy" id="2559923"/>
    <lineage>
        <taxon>Bacteria</taxon>
        <taxon>Bacillati</taxon>
        <taxon>Bacillota</taxon>
        <taxon>Bacilli</taxon>
        <taxon>Lactobacillales</taxon>
        <taxon>Lactobacillaceae</taxon>
        <taxon>Secundilactobacillus</taxon>
    </lineage>
</organism>
<dbReference type="Pfam" id="PF04221">
    <property type="entry name" value="RelB"/>
    <property type="match status" value="1"/>
</dbReference>
<dbReference type="InterPro" id="IPR007337">
    <property type="entry name" value="RelB/DinJ"/>
</dbReference>
<sequence length="92" mass="10537">MSKIESKNARISIRVDKQTKEEAQKIYTELGLDLSTAINIFLTQTVRTQSLPLNKLSLIPDDVNQARTDTLHNRNLTSFNSVKELEDYINED</sequence>
<proteinExistence type="inferred from homology"/>
<evidence type="ECO:0000256" key="1">
    <source>
        <dbReference type="ARBA" id="ARBA00010562"/>
    </source>
</evidence>
<keyword evidence="2" id="KW-1277">Toxin-antitoxin system</keyword>
<dbReference type="NCBIfam" id="TIGR02384">
    <property type="entry name" value="RelB_DinJ"/>
    <property type="match status" value="1"/>
</dbReference>
<evidence type="ECO:0000313" key="3">
    <source>
        <dbReference type="EMBL" id="MFC6253560.1"/>
    </source>
</evidence>
<evidence type="ECO:0000313" key="4">
    <source>
        <dbReference type="Proteomes" id="UP001596190"/>
    </source>
</evidence>
<accession>A0ABW1T8K2</accession>
<dbReference type="PANTHER" id="PTHR38781:SF1">
    <property type="entry name" value="ANTITOXIN DINJ-RELATED"/>
    <property type="match status" value="1"/>
</dbReference>
<reference evidence="4" key="1">
    <citation type="journal article" date="2019" name="Int. J. Syst. Evol. Microbiol.">
        <title>The Global Catalogue of Microorganisms (GCM) 10K type strain sequencing project: providing services to taxonomists for standard genome sequencing and annotation.</title>
        <authorList>
            <consortium name="The Broad Institute Genomics Platform"/>
            <consortium name="The Broad Institute Genome Sequencing Center for Infectious Disease"/>
            <person name="Wu L."/>
            <person name="Ma J."/>
        </authorList>
    </citation>
    <scope>NUCLEOTIDE SEQUENCE [LARGE SCALE GENOMIC DNA]</scope>
    <source>
        <strain evidence="4">CCM 8950</strain>
    </source>
</reference>
<evidence type="ECO:0000256" key="2">
    <source>
        <dbReference type="ARBA" id="ARBA00022649"/>
    </source>
</evidence>
<protein>
    <submittedName>
        <fullName evidence="3">Type II toxin-antitoxin system RelB/DinJ family antitoxin</fullName>
    </submittedName>
</protein>
<dbReference type="PANTHER" id="PTHR38781">
    <property type="entry name" value="ANTITOXIN DINJ-RELATED"/>
    <property type="match status" value="1"/>
</dbReference>
<gene>
    <name evidence="3" type="ORF">ACFP1H_02955</name>
</gene>
<comment type="caution">
    <text evidence="3">The sequence shown here is derived from an EMBL/GenBank/DDBJ whole genome shotgun (WGS) entry which is preliminary data.</text>
</comment>